<evidence type="ECO:0000256" key="6">
    <source>
        <dbReference type="ARBA" id="ARBA00022989"/>
    </source>
</evidence>
<keyword evidence="2 10" id="KW-0444">Lipid biosynthesis</keyword>
<evidence type="ECO:0000256" key="2">
    <source>
        <dbReference type="ARBA" id="ARBA00022516"/>
    </source>
</evidence>
<keyword evidence="7 10" id="KW-0443">Lipid metabolism</keyword>
<feature type="transmembrane region" description="Helical" evidence="10">
    <location>
        <begin position="78"/>
        <end position="98"/>
    </location>
</feature>
<evidence type="ECO:0000313" key="11">
    <source>
        <dbReference type="EMBL" id="ETO09469.1"/>
    </source>
</evidence>
<keyword evidence="9 10" id="KW-0275">Fatty acid biosynthesis</keyword>
<dbReference type="GO" id="GO:0042761">
    <property type="term" value="P:very long-chain fatty acid biosynthetic process"/>
    <property type="evidence" value="ECO:0007669"/>
    <property type="project" value="TreeGrafter"/>
</dbReference>
<keyword evidence="12" id="KW-1185">Reference proteome</keyword>
<evidence type="ECO:0000256" key="8">
    <source>
        <dbReference type="ARBA" id="ARBA00023136"/>
    </source>
</evidence>
<reference evidence="11 12" key="1">
    <citation type="journal article" date="2013" name="Curr. Biol.">
        <title>The Genome of the Foraminiferan Reticulomyxa filosa.</title>
        <authorList>
            <person name="Glockner G."/>
            <person name="Hulsmann N."/>
            <person name="Schleicher M."/>
            <person name="Noegel A.A."/>
            <person name="Eichinger L."/>
            <person name="Gallinger C."/>
            <person name="Pawlowski J."/>
            <person name="Sierra R."/>
            <person name="Euteneuer U."/>
            <person name="Pillet L."/>
            <person name="Moustafa A."/>
            <person name="Platzer M."/>
            <person name="Groth M."/>
            <person name="Szafranski K."/>
            <person name="Schliwa M."/>
        </authorList>
    </citation>
    <scope>NUCLEOTIDE SEQUENCE [LARGE SCALE GENOMIC DNA]</scope>
</reference>
<name>X6M6E3_RETFI</name>
<keyword evidence="5 10" id="KW-0276">Fatty acid metabolism</keyword>
<dbReference type="Pfam" id="PF01151">
    <property type="entry name" value="ELO"/>
    <property type="match status" value="1"/>
</dbReference>
<dbReference type="AlphaFoldDB" id="X6M6E3"/>
<evidence type="ECO:0000256" key="7">
    <source>
        <dbReference type="ARBA" id="ARBA00023098"/>
    </source>
</evidence>
<dbReference type="GO" id="GO:0034626">
    <property type="term" value="P:fatty acid elongation, polyunsaturated fatty acid"/>
    <property type="evidence" value="ECO:0007669"/>
    <property type="project" value="TreeGrafter"/>
</dbReference>
<keyword evidence="6 10" id="KW-1133">Transmembrane helix</keyword>
<dbReference type="Proteomes" id="UP000023152">
    <property type="component" value="Unassembled WGS sequence"/>
</dbReference>
<dbReference type="GO" id="GO:0009922">
    <property type="term" value="F:fatty acid elongase activity"/>
    <property type="evidence" value="ECO:0007669"/>
    <property type="project" value="InterPro"/>
</dbReference>
<dbReference type="PANTHER" id="PTHR11157">
    <property type="entry name" value="FATTY ACID ACYL TRANSFERASE-RELATED"/>
    <property type="match status" value="1"/>
</dbReference>
<evidence type="ECO:0000256" key="1">
    <source>
        <dbReference type="ARBA" id="ARBA00004141"/>
    </source>
</evidence>
<comment type="catalytic activity">
    <reaction evidence="10">
        <text>an acyl-CoA + malonyl-CoA + H(+) = a 3-oxoacyl-CoA + CO2 + CoA</text>
        <dbReference type="Rhea" id="RHEA:50252"/>
        <dbReference type="ChEBI" id="CHEBI:15378"/>
        <dbReference type="ChEBI" id="CHEBI:16526"/>
        <dbReference type="ChEBI" id="CHEBI:57287"/>
        <dbReference type="ChEBI" id="CHEBI:57384"/>
        <dbReference type="ChEBI" id="CHEBI:58342"/>
        <dbReference type="ChEBI" id="CHEBI:90726"/>
    </reaction>
    <physiologicalReaction direction="left-to-right" evidence="10">
        <dbReference type="Rhea" id="RHEA:50253"/>
    </physiologicalReaction>
</comment>
<organism evidence="11 12">
    <name type="scientific">Reticulomyxa filosa</name>
    <dbReference type="NCBI Taxonomy" id="46433"/>
    <lineage>
        <taxon>Eukaryota</taxon>
        <taxon>Sar</taxon>
        <taxon>Rhizaria</taxon>
        <taxon>Retaria</taxon>
        <taxon>Foraminifera</taxon>
        <taxon>Monothalamids</taxon>
        <taxon>Reticulomyxidae</taxon>
        <taxon>Reticulomyxa</taxon>
    </lineage>
</organism>
<keyword evidence="8 10" id="KW-0472">Membrane</keyword>
<evidence type="ECO:0000256" key="9">
    <source>
        <dbReference type="ARBA" id="ARBA00023160"/>
    </source>
</evidence>
<dbReference type="GO" id="GO:0019367">
    <property type="term" value="P:fatty acid elongation, saturated fatty acid"/>
    <property type="evidence" value="ECO:0007669"/>
    <property type="project" value="TreeGrafter"/>
</dbReference>
<dbReference type="GO" id="GO:0030148">
    <property type="term" value="P:sphingolipid biosynthetic process"/>
    <property type="evidence" value="ECO:0007669"/>
    <property type="project" value="TreeGrafter"/>
</dbReference>
<gene>
    <name evidence="11" type="ORF">RFI_27908</name>
</gene>
<accession>X6M6E3</accession>
<proteinExistence type="inferred from homology"/>
<dbReference type="GO" id="GO:0005789">
    <property type="term" value="C:endoplasmic reticulum membrane"/>
    <property type="evidence" value="ECO:0007669"/>
    <property type="project" value="TreeGrafter"/>
</dbReference>
<sequence length="198" mass="23773">MKQLSYLFTVDSFIEIKKNKIFKYFKRMDIVELRKKIHIFEEWFVDYMTTGQEPEIPLLANTKRPVASWPLVPLEQCLIVVLLYCGVIAWGFVKFKLCKKKETKLPDGEIGNTLYMCKFVYNFMQIFICSYMCIECVMLTYRHKYYLLSLTPSQCNKFNMQYPKMANLLWIFYLSKIFDCIDTVFIILHNKVKKKIMF</sequence>
<comment type="similarity">
    <text evidence="10">Belongs to the ELO family.</text>
</comment>
<evidence type="ECO:0000313" key="12">
    <source>
        <dbReference type="Proteomes" id="UP000023152"/>
    </source>
</evidence>
<evidence type="ECO:0000256" key="3">
    <source>
        <dbReference type="ARBA" id="ARBA00022679"/>
    </source>
</evidence>
<keyword evidence="3 10" id="KW-0808">Transferase</keyword>
<dbReference type="GO" id="GO:0034625">
    <property type="term" value="P:fatty acid elongation, monounsaturated fatty acid"/>
    <property type="evidence" value="ECO:0007669"/>
    <property type="project" value="TreeGrafter"/>
</dbReference>
<dbReference type="OrthoDB" id="434092at2759"/>
<keyword evidence="4 10" id="KW-0812">Transmembrane</keyword>
<evidence type="ECO:0000256" key="4">
    <source>
        <dbReference type="ARBA" id="ARBA00022692"/>
    </source>
</evidence>
<dbReference type="EC" id="2.3.1.-" evidence="10"/>
<protein>
    <recommendedName>
        <fullName evidence="10">Elongation of fatty acids protein</fullName>
        <ecNumber evidence="10">2.3.1.-</ecNumber>
    </recommendedName>
</protein>
<evidence type="ECO:0000256" key="10">
    <source>
        <dbReference type="RuleBase" id="RU361115"/>
    </source>
</evidence>
<evidence type="ECO:0000256" key="5">
    <source>
        <dbReference type="ARBA" id="ARBA00022832"/>
    </source>
</evidence>
<feature type="transmembrane region" description="Helical" evidence="10">
    <location>
        <begin position="119"/>
        <end position="141"/>
    </location>
</feature>
<comment type="subcellular location">
    <subcellularLocation>
        <location evidence="1">Membrane</location>
        <topology evidence="1">Multi-pass membrane protein</topology>
    </subcellularLocation>
</comment>
<dbReference type="EMBL" id="ASPP01024049">
    <property type="protein sequence ID" value="ETO09469.1"/>
    <property type="molecule type" value="Genomic_DNA"/>
</dbReference>
<feature type="transmembrane region" description="Helical" evidence="10">
    <location>
        <begin position="168"/>
        <end position="188"/>
    </location>
</feature>
<comment type="caution">
    <text evidence="11">The sequence shown here is derived from an EMBL/GenBank/DDBJ whole genome shotgun (WGS) entry which is preliminary data.</text>
</comment>
<comment type="caution">
    <text evidence="10">Lacks conserved residue(s) required for the propagation of feature annotation.</text>
</comment>
<dbReference type="InterPro" id="IPR002076">
    <property type="entry name" value="ELO_fam"/>
</dbReference>
<dbReference type="PANTHER" id="PTHR11157:SF140">
    <property type="entry name" value="ELONGATION OF FATTY ACIDS PROTEIN"/>
    <property type="match status" value="1"/>
</dbReference>